<dbReference type="GO" id="GO:0008775">
    <property type="term" value="F:acetate CoA-transferase activity"/>
    <property type="evidence" value="ECO:0007669"/>
    <property type="project" value="UniProtKB-EC"/>
</dbReference>
<dbReference type="STRING" id="658167.SAMN04488135_10346"/>
<organism evidence="5 6">
    <name type="scientific">Pollutimonas bauzanensis</name>
    <dbReference type="NCBI Taxonomy" id="658167"/>
    <lineage>
        <taxon>Bacteria</taxon>
        <taxon>Pseudomonadati</taxon>
        <taxon>Pseudomonadota</taxon>
        <taxon>Betaproteobacteria</taxon>
        <taxon>Burkholderiales</taxon>
        <taxon>Alcaligenaceae</taxon>
        <taxon>Pollutimonas</taxon>
    </lineage>
</organism>
<dbReference type="PANTHER" id="PTHR43293">
    <property type="entry name" value="ACETATE COA-TRANSFERASE YDIF"/>
    <property type="match status" value="1"/>
</dbReference>
<accession>A0A1M5SCW6</accession>
<dbReference type="OrthoDB" id="9805230at2"/>
<keyword evidence="6" id="KW-1185">Reference proteome</keyword>
<evidence type="ECO:0000256" key="4">
    <source>
        <dbReference type="PIRSR" id="PIRSR000858-1"/>
    </source>
</evidence>
<dbReference type="RefSeq" id="WP_073102249.1">
    <property type="nucleotide sequence ID" value="NZ_FQXE01000003.1"/>
</dbReference>
<comment type="similarity">
    <text evidence="1 3">Belongs to the 3-oxoacid CoA-transferase family.</text>
</comment>
<dbReference type="SUPFAM" id="SSF100950">
    <property type="entry name" value="NagB/RpiA/CoA transferase-like"/>
    <property type="match status" value="2"/>
</dbReference>
<feature type="active site" description="5-glutamyl coenzyme A thioester intermediate" evidence="4">
    <location>
        <position position="334"/>
    </location>
</feature>
<dbReference type="PIRSF" id="PIRSF000858">
    <property type="entry name" value="SCOT-t"/>
    <property type="match status" value="1"/>
</dbReference>
<dbReference type="InterPro" id="IPR037171">
    <property type="entry name" value="NagB/RpiA_transferase-like"/>
</dbReference>
<dbReference type="EC" id="2.8.3.8" evidence="3"/>
<dbReference type="Gene3D" id="3.40.1080.10">
    <property type="entry name" value="Glutaconate Coenzyme A-transferase"/>
    <property type="match status" value="2"/>
</dbReference>
<dbReference type="PANTHER" id="PTHR43293:SF1">
    <property type="entry name" value="ACETATE COA-TRANSFERASE YDIF"/>
    <property type="match status" value="1"/>
</dbReference>
<comment type="function">
    <text evidence="3">CoA transferase having broad substrate specificity for short-chain acyl-CoA thioesters with the activity decreasing when the length of the carboxylic acid chain exceeds four carbons.</text>
</comment>
<proteinExistence type="inferred from homology"/>
<dbReference type="InterPro" id="IPR004165">
    <property type="entry name" value="CoA_trans_fam_I"/>
</dbReference>
<dbReference type="GO" id="GO:0046952">
    <property type="term" value="P:ketone body catabolic process"/>
    <property type="evidence" value="ECO:0007669"/>
    <property type="project" value="InterPro"/>
</dbReference>
<evidence type="ECO:0000313" key="5">
    <source>
        <dbReference type="EMBL" id="SHH36374.1"/>
    </source>
</evidence>
<sequence length="529" mass="57385">MSKFCSLEEAVSGIQSGQTVASVGVIGWITPDALLKGLGDRYEKEQHPRDLTFYFPCGTGDAMDIGGMDRVARKGLMKRIVAGSYINPVHPQTGERPKLMQLIRENAIEAYSWPIGASMHWLREVARKSPGYLTKIGLGAYIDPDQDGGKFTALATDDLVEKVSFKGEDYLFYPTWPLHHCFIRATSADEFGNLSFENEGLLSAALALALATKACGGTVTAQVTRQVERFTRDAGTVRIPGDFVDNVVIVPDQMMVTDTPFDTRYLSPKNMQLETLPKIPFGPDKIIGRRAYLEVPKRTLTILGFGASSDMPLVMAEDGALNAGNIDDYRFTTEHGSYGGVVMTGWQFSTNMWPEALVDGVTQFDAIDGGLCECTALSFAEFDAQGSVNVSKFGAANPGAGGFTDIAHNAKKLIFTGTFTAGGLKVSAVDGVLRIDQEGKNKKLVPKAQHITYAVSAGVAERGQEALLITERAVFQIHGDGLELIEIAPGIDLQKDVLDQMAFQPKISARLKTMDAWIFKDEHPALAAV</sequence>
<reference evidence="5 6" key="1">
    <citation type="submission" date="2016-11" db="EMBL/GenBank/DDBJ databases">
        <authorList>
            <person name="Jaros S."/>
            <person name="Januszkiewicz K."/>
            <person name="Wedrychowicz H."/>
        </authorList>
    </citation>
    <scope>NUCLEOTIDE SEQUENCE [LARGE SCALE GENOMIC DNA]</scope>
    <source>
        <strain evidence="5 6">CGMCC 1.10190</strain>
    </source>
</reference>
<evidence type="ECO:0000256" key="1">
    <source>
        <dbReference type="ARBA" id="ARBA00007154"/>
    </source>
</evidence>
<dbReference type="Pfam" id="PF01144">
    <property type="entry name" value="CoA_trans"/>
    <property type="match status" value="1"/>
</dbReference>
<dbReference type="InterPro" id="IPR014388">
    <property type="entry name" value="3-oxoacid_CoA-transferase"/>
</dbReference>
<dbReference type="SMART" id="SM00882">
    <property type="entry name" value="CoA_trans"/>
    <property type="match status" value="1"/>
</dbReference>
<evidence type="ECO:0000256" key="3">
    <source>
        <dbReference type="PIRNR" id="PIRNR000858"/>
    </source>
</evidence>
<dbReference type="Proteomes" id="UP000184226">
    <property type="component" value="Unassembled WGS sequence"/>
</dbReference>
<keyword evidence="2 3" id="KW-0808">Transferase</keyword>
<gene>
    <name evidence="5" type="ORF">SAMN04488135_10346</name>
</gene>
<comment type="catalytic activity">
    <reaction evidence="3">
        <text>an acyl-CoA + acetate = a carboxylate + acetyl-CoA</text>
        <dbReference type="Rhea" id="RHEA:13381"/>
        <dbReference type="ChEBI" id="CHEBI:29067"/>
        <dbReference type="ChEBI" id="CHEBI:30089"/>
        <dbReference type="ChEBI" id="CHEBI:57288"/>
        <dbReference type="ChEBI" id="CHEBI:58342"/>
        <dbReference type="EC" id="2.8.3.8"/>
    </reaction>
</comment>
<protein>
    <recommendedName>
        <fullName evidence="3">Acetate CoA-transferase YdiF</fullName>
        <ecNumber evidence="3">2.8.3.8</ecNumber>
    </recommendedName>
</protein>
<dbReference type="EMBL" id="FQXE01000003">
    <property type="protein sequence ID" value="SHH36374.1"/>
    <property type="molecule type" value="Genomic_DNA"/>
</dbReference>
<name>A0A1M5SCW6_9BURK</name>
<evidence type="ECO:0000313" key="6">
    <source>
        <dbReference type="Proteomes" id="UP000184226"/>
    </source>
</evidence>
<dbReference type="AlphaFoldDB" id="A0A1M5SCW6"/>
<evidence type="ECO:0000256" key="2">
    <source>
        <dbReference type="ARBA" id="ARBA00022679"/>
    </source>
</evidence>